<dbReference type="SMART" id="SM00326">
    <property type="entry name" value="SH3"/>
    <property type="match status" value="2"/>
</dbReference>
<dbReference type="SMART" id="SM00055">
    <property type="entry name" value="FCH"/>
    <property type="match status" value="1"/>
</dbReference>
<dbReference type="Pfam" id="PF00018">
    <property type="entry name" value="SH3_1"/>
    <property type="match status" value="1"/>
</dbReference>
<sequence length="581" mass="64427">MAELKSYGKALPDQVDRIALLADAHIGLLSDVREIYKDRAALEKEYAGKLSILAKKAADRKSKSIASLVVGDDASTAWGEDTIQRSTLDKAYGQLISSLENSAQDHSLLSDVLITQVADATKTLEKKHTEMKSKQLQFYQKLLSDRDKVYAERLKMKQKYDEECLEIESYRRKQDRSQDDKHASRAAKQLETQLVDMQNSKNTFITSTAIANRIKGKFYTEDLPLIEDDFLKTFITHPAERLQTNLVVGLVSILLHAQTLQTAHLTALQNQVNSVQQALTQVNPALDQNLYISYNIRAFSVPNDWAWEPCAGYYDTGEMAIDPAPKVFLQNKLSRCKAKQQELYALIDNKKKDVEKLTNVISSYMNDRSLGSVDDVMNDYLGVQHQLTLLEVSATAVGTEIDTISDALGASTMSSKSTRTPSASSFMQPQTIPDEVYPSARALYSFTPTSPFELAVTEGSILQVIEDDDGSGWTKVADGKGGKGLVPASYVELVEEEEYTAPAIPARTKPTKLQTLGSGKYVRSLYTYQGRGPDELSLEEGELYELSSGSDGGQNYADGWWEGHDKTGKKGIFPSNYVELA</sequence>
<dbReference type="CDD" id="cd00174">
    <property type="entry name" value="SH3"/>
    <property type="match status" value="1"/>
</dbReference>
<dbReference type="InterPro" id="IPR035459">
    <property type="entry name" value="Bzz1_SH3_1"/>
</dbReference>
<dbReference type="InterPro" id="IPR031160">
    <property type="entry name" value="F_BAR_dom"/>
</dbReference>
<evidence type="ECO:0000256" key="1">
    <source>
        <dbReference type="ARBA" id="ARBA00022443"/>
    </source>
</evidence>
<protein>
    <recommendedName>
        <fullName evidence="8">SH3 domain-containing protein</fullName>
    </recommendedName>
</protein>
<feature type="domain" description="F-BAR" evidence="5">
    <location>
        <begin position="1"/>
        <end position="287"/>
    </location>
</feature>
<evidence type="ECO:0000259" key="5">
    <source>
        <dbReference type="PROSITE" id="PS51741"/>
    </source>
</evidence>
<feature type="domain" description="SH3" evidence="4">
    <location>
        <begin position="517"/>
        <end position="581"/>
    </location>
</feature>
<dbReference type="SUPFAM" id="SSF103657">
    <property type="entry name" value="BAR/IMD domain-like"/>
    <property type="match status" value="1"/>
</dbReference>
<name>A0A4S4LFC0_9AGAM</name>
<dbReference type="InterPro" id="IPR001060">
    <property type="entry name" value="FCH_dom"/>
</dbReference>
<dbReference type="PRINTS" id="PR00452">
    <property type="entry name" value="SH3DOMAIN"/>
</dbReference>
<dbReference type="SUPFAM" id="SSF50044">
    <property type="entry name" value="SH3-domain"/>
    <property type="match status" value="2"/>
</dbReference>
<dbReference type="InterPro" id="IPR027267">
    <property type="entry name" value="AH/BAR_dom_sf"/>
</dbReference>
<organism evidence="6 7">
    <name type="scientific">Phellinidium pouzarii</name>
    <dbReference type="NCBI Taxonomy" id="167371"/>
    <lineage>
        <taxon>Eukaryota</taxon>
        <taxon>Fungi</taxon>
        <taxon>Dikarya</taxon>
        <taxon>Basidiomycota</taxon>
        <taxon>Agaricomycotina</taxon>
        <taxon>Agaricomycetes</taxon>
        <taxon>Hymenochaetales</taxon>
        <taxon>Hymenochaetaceae</taxon>
        <taxon>Phellinidium</taxon>
    </lineage>
</organism>
<evidence type="ECO:0000256" key="2">
    <source>
        <dbReference type="PROSITE-ProRule" id="PRU00192"/>
    </source>
</evidence>
<dbReference type="EMBL" id="SGPK01000099">
    <property type="protein sequence ID" value="THH08450.1"/>
    <property type="molecule type" value="Genomic_DNA"/>
</dbReference>
<dbReference type="GO" id="GO:0030036">
    <property type="term" value="P:actin cytoskeleton organization"/>
    <property type="evidence" value="ECO:0007669"/>
    <property type="project" value="UniProtKB-ARBA"/>
</dbReference>
<dbReference type="PANTHER" id="PTHR15735">
    <property type="entry name" value="FCH AND DOUBLE SH3 DOMAINS PROTEIN"/>
    <property type="match status" value="1"/>
</dbReference>
<dbReference type="Pfam" id="PF14604">
    <property type="entry name" value="SH3_9"/>
    <property type="match status" value="1"/>
</dbReference>
<evidence type="ECO:0000313" key="7">
    <source>
        <dbReference type="Proteomes" id="UP000308199"/>
    </source>
</evidence>
<dbReference type="InterPro" id="IPR036028">
    <property type="entry name" value="SH3-like_dom_sf"/>
</dbReference>
<accession>A0A4S4LFC0</accession>
<feature type="domain" description="SH3" evidence="4">
    <location>
        <begin position="435"/>
        <end position="496"/>
    </location>
</feature>
<dbReference type="GO" id="GO:0030864">
    <property type="term" value="C:cortical actin cytoskeleton"/>
    <property type="evidence" value="ECO:0007669"/>
    <property type="project" value="UniProtKB-ARBA"/>
</dbReference>
<reference evidence="6 7" key="1">
    <citation type="submission" date="2019-02" db="EMBL/GenBank/DDBJ databases">
        <title>Genome sequencing of the rare red list fungi Phellinidium pouzarii.</title>
        <authorList>
            <person name="Buettner E."/>
            <person name="Kellner H."/>
        </authorList>
    </citation>
    <scope>NUCLEOTIDE SEQUENCE [LARGE SCALE GENOMIC DNA]</scope>
    <source>
        <strain evidence="6 7">DSM 108285</strain>
    </source>
</reference>
<evidence type="ECO:0000313" key="6">
    <source>
        <dbReference type="EMBL" id="THH08450.1"/>
    </source>
</evidence>
<dbReference type="OrthoDB" id="8783038at2759"/>
<dbReference type="PANTHER" id="PTHR15735:SF21">
    <property type="entry name" value="PROTEIN NERVOUS WRECK"/>
    <property type="match status" value="1"/>
</dbReference>
<gene>
    <name evidence="6" type="ORF">EW145_g2696</name>
</gene>
<proteinExistence type="predicted"/>
<dbReference type="PROSITE" id="PS50002">
    <property type="entry name" value="SH3"/>
    <property type="match status" value="2"/>
</dbReference>
<dbReference type="Proteomes" id="UP000308199">
    <property type="component" value="Unassembled WGS sequence"/>
</dbReference>
<dbReference type="CDD" id="cd11912">
    <property type="entry name" value="SH3_Bzz1_1"/>
    <property type="match status" value="1"/>
</dbReference>
<dbReference type="InterPro" id="IPR001452">
    <property type="entry name" value="SH3_domain"/>
</dbReference>
<dbReference type="GO" id="GO:0030833">
    <property type="term" value="P:regulation of actin filament polymerization"/>
    <property type="evidence" value="ECO:0007669"/>
    <property type="project" value="TreeGrafter"/>
</dbReference>
<dbReference type="Gene3D" id="2.30.30.40">
    <property type="entry name" value="SH3 Domains"/>
    <property type="match status" value="2"/>
</dbReference>
<dbReference type="AlphaFoldDB" id="A0A4S4LFC0"/>
<keyword evidence="7" id="KW-1185">Reference proteome</keyword>
<evidence type="ECO:0008006" key="8">
    <source>
        <dbReference type="Google" id="ProtNLM"/>
    </source>
</evidence>
<dbReference type="Pfam" id="PF00611">
    <property type="entry name" value="FCH"/>
    <property type="match status" value="1"/>
</dbReference>
<comment type="caution">
    <text evidence="6">The sequence shown here is derived from an EMBL/GenBank/DDBJ whole genome shotgun (WGS) entry which is preliminary data.</text>
</comment>
<evidence type="ECO:0000259" key="4">
    <source>
        <dbReference type="PROSITE" id="PS50002"/>
    </source>
</evidence>
<dbReference type="PROSITE" id="PS51741">
    <property type="entry name" value="F_BAR"/>
    <property type="match status" value="1"/>
</dbReference>
<keyword evidence="3" id="KW-0175">Coiled coil</keyword>
<evidence type="ECO:0000256" key="3">
    <source>
        <dbReference type="PROSITE-ProRule" id="PRU01077"/>
    </source>
</evidence>
<dbReference type="Gene3D" id="1.20.1270.60">
    <property type="entry name" value="Arfaptin homology (AH) domain/BAR domain"/>
    <property type="match status" value="1"/>
</dbReference>
<keyword evidence="1 2" id="KW-0728">SH3 domain</keyword>